<evidence type="ECO:0000313" key="3">
    <source>
        <dbReference type="Proteomes" id="UP001172101"/>
    </source>
</evidence>
<evidence type="ECO:0000313" key="2">
    <source>
        <dbReference type="EMBL" id="KAK0709335.1"/>
    </source>
</evidence>
<feature type="region of interest" description="Disordered" evidence="1">
    <location>
        <begin position="308"/>
        <end position="329"/>
    </location>
</feature>
<accession>A0AA40A538</accession>
<dbReference type="GeneID" id="85321656"/>
<gene>
    <name evidence="2" type="ORF">B0T26DRAFT_652665</name>
</gene>
<dbReference type="PANTHER" id="PTHR31252">
    <property type="entry name" value="DUF4419 DOMAIN-CONTAINING PROTEIN"/>
    <property type="match status" value="1"/>
</dbReference>
<organism evidence="2 3">
    <name type="scientific">Lasiosphaeria miniovina</name>
    <dbReference type="NCBI Taxonomy" id="1954250"/>
    <lineage>
        <taxon>Eukaryota</taxon>
        <taxon>Fungi</taxon>
        <taxon>Dikarya</taxon>
        <taxon>Ascomycota</taxon>
        <taxon>Pezizomycotina</taxon>
        <taxon>Sordariomycetes</taxon>
        <taxon>Sordariomycetidae</taxon>
        <taxon>Sordariales</taxon>
        <taxon>Lasiosphaeriaceae</taxon>
        <taxon>Lasiosphaeria</taxon>
    </lineage>
</organism>
<name>A0AA40A538_9PEZI</name>
<comment type="caution">
    <text evidence="2">The sequence shown here is derived from an EMBL/GenBank/DDBJ whole genome shotgun (WGS) entry which is preliminary data.</text>
</comment>
<dbReference type="AlphaFoldDB" id="A0AA40A538"/>
<dbReference type="InterPro" id="IPR025533">
    <property type="entry name" value="DUF4419"/>
</dbReference>
<dbReference type="Proteomes" id="UP001172101">
    <property type="component" value="Unassembled WGS sequence"/>
</dbReference>
<sequence length="421" mass="45760">MPVTIQVASHPAKGVNARRGIIDDEAKDTGIDSASSRFLESVLRGGGAEVKRVGLLQSTLGDDEAASVFPCQNGLVNACLEAYNQHHHLVLRPDDVWIAIITQFSFYVNAHAEEMRSFFVAHEGQKELLARACLRGGIDFARMTAKMADLIQDNVLDKDLQAWIMPSFSTTTEIDAVVCSAIVMGAMKHYFKYRFQVLCGIPSVTLLGDVADWEAILARLPKLASFGPAHPHLAEWASLVTPVVQGMVDTFGAPPPDSESAATRNFWSRIAHYSGGGSGPTYLSGWITAFCLFSSRGAWQGGQRADPGLMSSWRHNDEEEPAPTADRGPAAVAFPYIDTKDVPAAWCEVNSGEQHKIPGSLEVHAVMAAGLTGFSAFVLRPGEEGAEGDDEEVKDTVQPFPAWFIYVKEWEGGSQVMNRFC</sequence>
<protein>
    <recommendedName>
        <fullName evidence="4">DUF4419 domain-containing protein</fullName>
    </recommendedName>
</protein>
<reference evidence="2" key="1">
    <citation type="submission" date="2023-06" db="EMBL/GenBank/DDBJ databases">
        <title>Genome-scale phylogeny and comparative genomics of the fungal order Sordariales.</title>
        <authorList>
            <consortium name="Lawrence Berkeley National Laboratory"/>
            <person name="Hensen N."/>
            <person name="Bonometti L."/>
            <person name="Westerberg I."/>
            <person name="Brannstrom I.O."/>
            <person name="Guillou S."/>
            <person name="Cros-Aarteil S."/>
            <person name="Calhoun S."/>
            <person name="Haridas S."/>
            <person name="Kuo A."/>
            <person name="Mondo S."/>
            <person name="Pangilinan J."/>
            <person name="Riley R."/>
            <person name="LaButti K."/>
            <person name="Andreopoulos B."/>
            <person name="Lipzen A."/>
            <person name="Chen C."/>
            <person name="Yanf M."/>
            <person name="Daum C."/>
            <person name="Ng V."/>
            <person name="Clum A."/>
            <person name="Steindorff A."/>
            <person name="Ohm R."/>
            <person name="Martin F."/>
            <person name="Silar P."/>
            <person name="Natvig D."/>
            <person name="Lalanne C."/>
            <person name="Gautier V."/>
            <person name="Ament-velasquez S.L."/>
            <person name="Kruys A."/>
            <person name="Hutchinson M.I."/>
            <person name="Powell A.J."/>
            <person name="Barry K."/>
            <person name="Miller A.N."/>
            <person name="Grigoriev I.V."/>
            <person name="Debuchy R."/>
            <person name="Gladieux P."/>
            <person name="Thoren M.H."/>
            <person name="Johannesson H."/>
        </authorList>
    </citation>
    <scope>NUCLEOTIDE SEQUENCE</scope>
    <source>
        <strain evidence="2">SMH2392-1A</strain>
    </source>
</reference>
<proteinExistence type="predicted"/>
<dbReference type="RefSeq" id="XP_060292639.1">
    <property type="nucleotide sequence ID" value="XM_060438386.1"/>
</dbReference>
<evidence type="ECO:0008006" key="4">
    <source>
        <dbReference type="Google" id="ProtNLM"/>
    </source>
</evidence>
<dbReference type="EMBL" id="JAUIRO010000006">
    <property type="protein sequence ID" value="KAK0709335.1"/>
    <property type="molecule type" value="Genomic_DNA"/>
</dbReference>
<dbReference type="PANTHER" id="PTHR31252:SF11">
    <property type="entry name" value="DUF4419 DOMAIN-CONTAINING PROTEIN"/>
    <property type="match status" value="1"/>
</dbReference>
<evidence type="ECO:0000256" key="1">
    <source>
        <dbReference type="SAM" id="MobiDB-lite"/>
    </source>
</evidence>
<keyword evidence="3" id="KW-1185">Reference proteome</keyword>
<dbReference type="Pfam" id="PF14388">
    <property type="entry name" value="DUF4419"/>
    <property type="match status" value="1"/>
</dbReference>